<dbReference type="PROSITE" id="PS50106">
    <property type="entry name" value="PDZ"/>
    <property type="match status" value="1"/>
</dbReference>
<dbReference type="PROSITE" id="PS50011">
    <property type="entry name" value="PROTEIN_KINASE_DOM"/>
    <property type="match status" value="1"/>
</dbReference>
<evidence type="ECO:0000256" key="8">
    <source>
        <dbReference type="ARBA" id="ARBA00022679"/>
    </source>
</evidence>
<dbReference type="GO" id="GO:0007010">
    <property type="term" value="P:cytoskeleton organization"/>
    <property type="evidence" value="ECO:0007669"/>
    <property type="project" value="TreeGrafter"/>
</dbReference>
<dbReference type="GO" id="GO:0000287">
    <property type="term" value="F:magnesium ion binding"/>
    <property type="evidence" value="ECO:0007669"/>
    <property type="project" value="InterPro"/>
</dbReference>
<dbReference type="InterPro" id="IPR000961">
    <property type="entry name" value="AGC-kinase_C"/>
</dbReference>
<feature type="compositionally biased region" description="Basic and acidic residues" evidence="15">
    <location>
        <begin position="2432"/>
        <end position="2442"/>
    </location>
</feature>
<dbReference type="InterPro" id="IPR000719">
    <property type="entry name" value="Prot_kinase_dom"/>
</dbReference>
<dbReference type="Pfam" id="PF08926">
    <property type="entry name" value="DUF1908"/>
    <property type="match status" value="1"/>
</dbReference>
<evidence type="ECO:0000256" key="4">
    <source>
        <dbReference type="ARBA" id="ARBA00012513"/>
    </source>
</evidence>
<feature type="region of interest" description="Disordered" evidence="15">
    <location>
        <begin position="1"/>
        <end position="74"/>
    </location>
</feature>
<keyword evidence="6" id="KW-0723">Serine/threonine-protein kinase</keyword>
<comment type="catalytic activity">
    <reaction evidence="13">
        <text>L-threonyl-[protein] + ATP = O-phospho-L-threonyl-[protein] + ADP + H(+)</text>
        <dbReference type="Rhea" id="RHEA:46608"/>
        <dbReference type="Rhea" id="RHEA-COMP:11060"/>
        <dbReference type="Rhea" id="RHEA-COMP:11605"/>
        <dbReference type="ChEBI" id="CHEBI:15378"/>
        <dbReference type="ChEBI" id="CHEBI:30013"/>
        <dbReference type="ChEBI" id="CHEBI:30616"/>
        <dbReference type="ChEBI" id="CHEBI:61977"/>
        <dbReference type="ChEBI" id="CHEBI:456216"/>
        <dbReference type="EC" id="2.7.11.1"/>
    </reaction>
</comment>
<dbReference type="PANTHER" id="PTHR24356:SF224">
    <property type="entry name" value="MICROTUBULE-ASSOCIATED SERINE_THREONINE-PROTEIN KINASE 4"/>
    <property type="match status" value="1"/>
</dbReference>
<dbReference type="SUPFAM" id="SSF50156">
    <property type="entry name" value="PDZ domain-like"/>
    <property type="match status" value="1"/>
</dbReference>
<feature type="region of interest" description="Disordered" evidence="15">
    <location>
        <begin position="1646"/>
        <end position="1670"/>
    </location>
</feature>
<feature type="compositionally biased region" description="Low complexity" evidence="15">
    <location>
        <begin position="1327"/>
        <end position="1380"/>
    </location>
</feature>
<feature type="compositionally biased region" description="Low complexity" evidence="15">
    <location>
        <begin position="26"/>
        <end position="47"/>
    </location>
</feature>
<feature type="compositionally biased region" description="Polar residues" evidence="15">
    <location>
        <begin position="2479"/>
        <end position="2488"/>
    </location>
</feature>
<feature type="compositionally biased region" description="Low complexity" evidence="15">
    <location>
        <begin position="1056"/>
        <end position="1073"/>
    </location>
</feature>
<dbReference type="Pfam" id="PF17820">
    <property type="entry name" value="PDZ_6"/>
    <property type="match status" value="1"/>
</dbReference>
<evidence type="ECO:0000259" key="17">
    <source>
        <dbReference type="PROSITE" id="PS50106"/>
    </source>
</evidence>
<dbReference type="EC" id="2.7.11.1" evidence="4"/>
<feature type="region of interest" description="Disordered" evidence="15">
    <location>
        <begin position="2332"/>
        <end position="2659"/>
    </location>
</feature>
<feature type="region of interest" description="Disordered" evidence="15">
    <location>
        <begin position="1265"/>
        <end position="1299"/>
    </location>
</feature>
<feature type="region of interest" description="Disordered" evidence="15">
    <location>
        <begin position="1854"/>
        <end position="1897"/>
    </location>
</feature>
<dbReference type="FunFam" id="1.10.510.10:FF:000012">
    <property type="entry name" value="microtubule-associated serine/threonine-protein kinase 2 isoform X1"/>
    <property type="match status" value="1"/>
</dbReference>
<feature type="compositionally biased region" description="Polar residues" evidence="15">
    <location>
        <begin position="2171"/>
        <end position="2186"/>
    </location>
</feature>
<feature type="region of interest" description="Disordered" evidence="15">
    <location>
        <begin position="956"/>
        <end position="1119"/>
    </location>
</feature>
<feature type="compositionally biased region" description="Polar residues" evidence="15">
    <location>
        <begin position="326"/>
        <end position="336"/>
    </location>
</feature>
<keyword evidence="10 20" id="KW-0418">Kinase</keyword>
<dbReference type="InterPro" id="IPR008271">
    <property type="entry name" value="Ser/Thr_kinase_AS"/>
</dbReference>
<dbReference type="GO" id="GO:0004674">
    <property type="term" value="F:protein serine/threonine kinase activity"/>
    <property type="evidence" value="ECO:0007669"/>
    <property type="project" value="UniProtKB-KW"/>
</dbReference>
<evidence type="ECO:0000256" key="6">
    <source>
        <dbReference type="ARBA" id="ARBA00022527"/>
    </source>
</evidence>
<feature type="compositionally biased region" description="Polar residues" evidence="15">
    <location>
        <begin position="975"/>
        <end position="1001"/>
    </location>
</feature>
<feature type="compositionally biased region" description="Basic residues" evidence="15">
    <location>
        <begin position="1278"/>
        <end position="1293"/>
    </location>
</feature>
<protein>
    <recommendedName>
        <fullName evidence="4">non-specific serine/threonine protein kinase</fullName>
        <ecNumber evidence="4">2.7.11.1</ecNumber>
    </recommendedName>
</protein>
<dbReference type="CTD" id="375449"/>
<feature type="compositionally biased region" description="Basic and acidic residues" evidence="15">
    <location>
        <begin position="1816"/>
        <end position="1825"/>
    </location>
</feature>
<dbReference type="PANTHER" id="PTHR24356">
    <property type="entry name" value="SERINE/THREONINE-PROTEIN KINASE"/>
    <property type="match status" value="1"/>
</dbReference>
<dbReference type="GO" id="GO:0035556">
    <property type="term" value="P:intracellular signal transduction"/>
    <property type="evidence" value="ECO:0007669"/>
    <property type="project" value="TreeGrafter"/>
</dbReference>
<dbReference type="CDD" id="cd23076">
    <property type="entry name" value="PDZ_MAST4"/>
    <property type="match status" value="1"/>
</dbReference>
<feature type="compositionally biased region" description="Polar residues" evidence="15">
    <location>
        <begin position="2201"/>
        <end position="2211"/>
    </location>
</feature>
<evidence type="ECO:0000256" key="9">
    <source>
        <dbReference type="ARBA" id="ARBA00022741"/>
    </source>
</evidence>
<feature type="domain" description="AGC-kinase C-terminal" evidence="18">
    <location>
        <begin position="881"/>
        <end position="943"/>
    </location>
</feature>
<dbReference type="SUPFAM" id="SSF140482">
    <property type="entry name" value="MAST3 pre-PK domain-like"/>
    <property type="match status" value="1"/>
</dbReference>
<dbReference type="InterPro" id="IPR011009">
    <property type="entry name" value="Kinase-like_dom_sf"/>
</dbReference>
<feature type="compositionally biased region" description="Basic and acidic residues" evidence="15">
    <location>
        <begin position="1556"/>
        <end position="1586"/>
    </location>
</feature>
<keyword evidence="5" id="KW-0963">Cytoplasm</keyword>
<evidence type="ECO:0000259" key="16">
    <source>
        <dbReference type="PROSITE" id="PS50011"/>
    </source>
</evidence>
<dbReference type="Gene3D" id="1.10.510.10">
    <property type="entry name" value="Transferase(Phosphotransferase) domain 1"/>
    <property type="match status" value="1"/>
</dbReference>
<dbReference type="CDD" id="cd05609">
    <property type="entry name" value="STKc_MAST"/>
    <property type="match status" value="1"/>
</dbReference>
<keyword evidence="9" id="KW-0547">Nucleotide-binding</keyword>
<dbReference type="SUPFAM" id="SSF56112">
    <property type="entry name" value="Protein kinase-like (PK-like)"/>
    <property type="match status" value="1"/>
</dbReference>
<dbReference type="GO" id="GO:0005524">
    <property type="term" value="F:ATP binding"/>
    <property type="evidence" value="ECO:0007669"/>
    <property type="project" value="UniProtKB-KW"/>
</dbReference>
<feature type="compositionally biased region" description="Low complexity" evidence="15">
    <location>
        <begin position="337"/>
        <end position="346"/>
    </location>
</feature>
<gene>
    <name evidence="20" type="primary">Mast4</name>
</gene>
<feature type="compositionally biased region" description="Basic and acidic residues" evidence="15">
    <location>
        <begin position="2001"/>
        <end position="2031"/>
    </location>
</feature>
<dbReference type="InterPro" id="IPR037711">
    <property type="entry name" value="MAST"/>
</dbReference>
<feature type="compositionally biased region" description="Basic and acidic residues" evidence="15">
    <location>
        <begin position="2402"/>
        <end position="2412"/>
    </location>
</feature>
<dbReference type="PROSITE" id="PS51285">
    <property type="entry name" value="AGC_KINASE_CTER"/>
    <property type="match status" value="1"/>
</dbReference>
<dbReference type="Gene3D" id="3.30.200.20">
    <property type="entry name" value="Phosphorylase Kinase, domain 1"/>
    <property type="match status" value="1"/>
</dbReference>
<feature type="compositionally biased region" description="Low complexity" evidence="15">
    <location>
        <begin position="1144"/>
        <end position="1176"/>
    </location>
</feature>
<proteinExistence type="inferred from homology"/>
<dbReference type="SMART" id="SM00228">
    <property type="entry name" value="PDZ"/>
    <property type="match status" value="1"/>
</dbReference>
<dbReference type="PROSITE" id="PS00108">
    <property type="entry name" value="PROTEIN_KINASE_ST"/>
    <property type="match status" value="1"/>
</dbReference>
<organism evidence="19 20">
    <name type="scientific">Mus caroli</name>
    <name type="common">Ryukyu mouse</name>
    <name type="synonym">Ricefield mouse</name>
    <dbReference type="NCBI Taxonomy" id="10089"/>
    <lineage>
        <taxon>Eukaryota</taxon>
        <taxon>Metazoa</taxon>
        <taxon>Chordata</taxon>
        <taxon>Craniata</taxon>
        <taxon>Vertebrata</taxon>
        <taxon>Euteleostomi</taxon>
        <taxon>Mammalia</taxon>
        <taxon>Eutheria</taxon>
        <taxon>Euarchontoglires</taxon>
        <taxon>Glires</taxon>
        <taxon>Rodentia</taxon>
        <taxon>Myomorpha</taxon>
        <taxon>Muroidea</taxon>
        <taxon>Muridae</taxon>
        <taxon>Murinae</taxon>
        <taxon>Mus</taxon>
        <taxon>Mus</taxon>
    </lineage>
</organism>
<dbReference type="Gene3D" id="1.20.1480.20">
    <property type="entry name" value="MAST3 pre-PK domain-like"/>
    <property type="match status" value="1"/>
</dbReference>
<comment type="cofactor">
    <cofactor evidence="1">
        <name>Mg(2+)</name>
        <dbReference type="ChEBI" id="CHEBI:18420"/>
    </cofactor>
</comment>
<dbReference type="GO" id="GO:0005737">
    <property type="term" value="C:cytoplasm"/>
    <property type="evidence" value="ECO:0007669"/>
    <property type="project" value="UniProtKB-SubCell"/>
</dbReference>
<feature type="compositionally biased region" description="Basic and acidic residues" evidence="15">
    <location>
        <begin position="2144"/>
        <end position="2154"/>
    </location>
</feature>
<dbReference type="InterPro" id="IPR001478">
    <property type="entry name" value="PDZ"/>
</dbReference>
<feature type="region of interest" description="Disordered" evidence="15">
    <location>
        <begin position="269"/>
        <end position="306"/>
    </location>
</feature>
<dbReference type="Gene3D" id="2.30.42.10">
    <property type="match status" value="1"/>
</dbReference>
<evidence type="ECO:0000256" key="13">
    <source>
        <dbReference type="ARBA" id="ARBA00047899"/>
    </source>
</evidence>
<name>A0A6P7QBY5_MUSCR</name>
<evidence type="ECO:0000256" key="3">
    <source>
        <dbReference type="ARBA" id="ARBA00009903"/>
    </source>
</evidence>
<feature type="domain" description="Protein kinase" evidence="16">
    <location>
        <begin position="607"/>
        <end position="880"/>
    </location>
</feature>
<dbReference type="Proteomes" id="UP000515126">
    <property type="component" value="Chromosome 13"/>
</dbReference>
<dbReference type="SMART" id="SM00220">
    <property type="entry name" value="S_TKc"/>
    <property type="match status" value="1"/>
</dbReference>
<comment type="catalytic activity">
    <reaction evidence="14">
        <text>L-seryl-[protein] + ATP = O-phospho-L-seryl-[protein] + ADP + H(+)</text>
        <dbReference type="Rhea" id="RHEA:17989"/>
        <dbReference type="Rhea" id="RHEA-COMP:9863"/>
        <dbReference type="Rhea" id="RHEA-COMP:11604"/>
        <dbReference type="ChEBI" id="CHEBI:15378"/>
        <dbReference type="ChEBI" id="CHEBI:29999"/>
        <dbReference type="ChEBI" id="CHEBI:30616"/>
        <dbReference type="ChEBI" id="CHEBI:83421"/>
        <dbReference type="ChEBI" id="CHEBI:456216"/>
        <dbReference type="EC" id="2.7.11.1"/>
    </reaction>
</comment>
<feature type="compositionally biased region" description="Polar residues" evidence="15">
    <location>
        <begin position="1086"/>
        <end position="1100"/>
    </location>
</feature>
<feature type="compositionally biased region" description="Basic and acidic residues" evidence="15">
    <location>
        <begin position="2076"/>
        <end position="2112"/>
    </location>
</feature>
<keyword evidence="7" id="KW-0597">Phosphoprotein</keyword>
<keyword evidence="12" id="KW-0460">Magnesium</keyword>
<feature type="compositionally biased region" description="Basic and acidic residues" evidence="15">
    <location>
        <begin position="1481"/>
        <end position="1495"/>
    </location>
</feature>
<dbReference type="InterPro" id="IPR036034">
    <property type="entry name" value="PDZ_sf"/>
</dbReference>
<evidence type="ECO:0000259" key="18">
    <source>
        <dbReference type="PROSITE" id="PS51285"/>
    </source>
</evidence>
<reference evidence="20" key="1">
    <citation type="submission" date="2025-08" db="UniProtKB">
        <authorList>
            <consortium name="RefSeq"/>
        </authorList>
    </citation>
    <scope>IDENTIFICATION</scope>
</reference>
<keyword evidence="11" id="KW-0067">ATP-binding</keyword>
<dbReference type="FunFam" id="3.30.200.20:FF:000457">
    <property type="entry name" value="Microtubule-associated serine/threonine-protein kinase"/>
    <property type="match status" value="1"/>
</dbReference>
<evidence type="ECO:0000256" key="12">
    <source>
        <dbReference type="ARBA" id="ARBA00022842"/>
    </source>
</evidence>
<feature type="region of interest" description="Disordered" evidence="15">
    <location>
        <begin position="578"/>
        <end position="600"/>
    </location>
</feature>
<dbReference type="InterPro" id="IPR041489">
    <property type="entry name" value="PDZ_6"/>
</dbReference>
<comment type="subcellular location">
    <subcellularLocation>
        <location evidence="2">Cytoplasm</location>
    </subcellularLocation>
</comment>
<feature type="compositionally biased region" description="Polar residues" evidence="15">
    <location>
        <begin position="291"/>
        <end position="301"/>
    </location>
</feature>
<feature type="compositionally biased region" description="Basic and acidic residues" evidence="15">
    <location>
        <begin position="2635"/>
        <end position="2650"/>
    </location>
</feature>
<feature type="compositionally biased region" description="Basic and acidic residues" evidence="15">
    <location>
        <begin position="1106"/>
        <end position="1115"/>
    </location>
</feature>
<dbReference type="InterPro" id="IPR015022">
    <property type="entry name" value="MAST_pre-PK_dom"/>
</dbReference>
<evidence type="ECO:0000256" key="14">
    <source>
        <dbReference type="ARBA" id="ARBA00048679"/>
    </source>
</evidence>
<feature type="compositionally biased region" description="Low complexity" evidence="15">
    <location>
        <begin position="2212"/>
        <end position="2230"/>
    </location>
</feature>
<sequence>MGEKVSEAPEPVPRGCSGHGARTLVSPAAAVSSEGASSAESSSGSETLSEEGEPGRFSCRSQPPRPPGGALGTRLPAAWAPARVALERGVPTLPLPLPHPGGSVLPVPQVSSASQEEQDEELDHILSPPPMPFRKCSNPDVACGLGKSLKYKRQLSEDGKQLRRGSLGGALTGRYLLPNPVAGQAWPTSAETSNLVRMRSQALGQSAPSLTASLEGQPPKSHFNSARHRQRLVDPAASKKELSLPRRGSLVDSQKWNCLVKRCRTSNRKSLIGNGQSPALPRPHSPLSAHAGNSPQDSPRNFSPSASAHFSFARRTDGRRWSLASLPSSGYGTNTPSSTVSSSCSSQEKLHQLPYQPTPDELHFLSKHFCTTESIATENRCRNTPMRPRSRSLSPGRSPACCDHEIIMMNHVYKERFPKATAQMEERLKEIITSYSPDHVLPLADGVLSFTHHQIIELARDCLDKSHQGLITSRYFFELQHKLDKLLQEAHDRSESGELAFIKQLVRKILIVIARPARLLECLEFDPEEFYYLLEAAEGHAKEGQGIKTDIPRYIISQLGLNKDPLEEMAQLGNYDSRTAETPETDESVSSSNTSLRLRRKPRESDFETIKLISNGAYGAVYFVRHKESRQRFAMKKINKQNLILRNQIQQAFVERDILTFAENPFVVSMYCSFETRRHLCMVMEYVEGGDCATLMKNMGPLPVDMARMYFAETVLALEYLHNYGIVHRDLKPDNLLVTSMGHIKLTDFGLSKVGLMSMTTNLYEGHIEKDAREFLDKQVCGTPEYIAPEVILRQGYGKPVDWWAMGIILYEFLVGCVPFFGDTPEELFGQVISDEINWPEKDEAPPPDAQELITLLLRQNPLERLGTGGAYEVKQHRFFRSLDWNSLLRQKAEFIPQLESEDDTSYFDTRSEKYHHMETEEEDDTNDEDFTVEIRQFSSCSHRFSKVFSSIDRITQNSGEDKDDSEDKTKSTTLPSTETLSWSSEYSEMQQLSTSNSSDTESNRCKLSSGLLPKLAISTDGEQDEAVPCSGDLREEPEKPVLAPEECTQEEPEVTTPASTISSSTLSVGSFSEHLDQINGRSECVDSTDNSSKPSSEPTSHVARQRLESTEKKKISGKVTKSLSASALSLMIPGDMFAVSPLGSPMSPHSLSSDPSSSRDSSPSRDSSAASASPHQPIVIHSSGKNYGFTIRAIRVYVGDSDIYTVHHIVWNVEEGSPAYQAGLKAGDLITHINGEPVHGLVHTEVIELLLKSGNKVSITTTPFENTSIKTGPARRNSYKGRMVRRSKKSKKKESLERRRSLFKKLAKQPSPLLHTSRSFSCLNRSLSSGESLPGSPTHSLSPRSPTPSYRSTPDFPSGTNSSQSSSPSSSAPNSPAGSGHIRPSTLHGLAPKLSGQRYRSGRRKSAGSIPLSPLARTPSPTPQPTSPQRSPSPLLGHSLGNAKITQAFPSKMHSPPTIVRHIVRPKSAEPPRSPLLKRVQSEEKLSPSYGSDKKLLCSRKHSLEVTQEEVQREQCQREVTLQSLEENVCDAPSLSRARPVEQGCLKRPVSRKVGRQESVDDLDRDKLKAKVVVKKPEEKHESHQKPHSLGGDSESYALFRLEEREKKVYSKGLERSGHFENTSAELPSVGSLLKDTLHKQASVRASEGVTSDGAACSLTPGEHSQSLGDFKRASASGILHDSVCPISDRPAPGKVEYSEKASQAKELLRSEKLDSKLANIDYLRKKMSLDDKDDSHCAILKPKITSSAHECLPGNPIRPMAGQQETLPASENRAFINSTHTPQMSAVSFVPLKALAGRVENGGEKAGLAAPESPVRKSPSEYKLEGRSVSCLKPIEGTLDIALLSGPHASKTELLSPEPAQSPSPGINVGPCVPLALPGSSGKKGDSTSLREPSSANLKVNKSYLLEPRFLPPSRALQDSLAAPGPEPKSKPERKPIHPSARSPAAVTESNLQQKEGGPATHQDRSTDTRVLPGPGQTLHSVDLPRLCTRAPLPPEGTPAKEKPCLKEPSAKVKSEWSAVRDDGHRDPCAKLCPAETGKASDSSKPLPSGGRTQPDFYKQTPSSEKTWAHAKTNHKDSQDEVKSLAREDSASLLYEKEIGRARKGPEPKPEVPTTRCPLQPPGIEGEKREKLSAAPSLQKQAPKEPDRKEQTPQRPGGSGPQQPPPTKELSNSASWQHGSSPSHTLKKEPGTKAAAAEPSTSLQDTLRSATATTTAIVTATTTTTTSAGHGDCSSHKARPGPDPSPSKAKHQDRSLSSQKLSAGSAKGKEPVTQPPGASIREGKGGSKGPVDTFSAVLATQGKASDVLVQGEGRVSIILHAEECPLDAKLKTTNGGCPPEMQAKHPPRQGHLSEATDQKPLTAGEKQSPSPKHPKPSTVKDYPSLCRQTDRSPSHQATTGDRKAEGKKCTEALYVAAPEGYKPEASPSLHHGETGLRGSERPAMGMGKGFSEPKGKGPGPQKPLAETGKPSGMKRSPSATVQSSLRSAAPPEKSLSYSASFPEAQPGVREVPAGNSSPSSAKATGGTSEFPAPSSRDHRKLQSGGDGRSQMIKSDSLPSFRLSNSALESHFQDPQVPIASGHRGRALSVTAATGEPKGRELAQPPPVRKQNACREVTRAPPAPSTDRSLPLSSEKDFVVRQRRGKETLRSSPHKKAS</sequence>
<feature type="compositionally biased region" description="Polar residues" evidence="15">
    <location>
        <begin position="578"/>
        <end position="596"/>
    </location>
</feature>
<feature type="region of interest" description="Disordered" evidence="15">
    <location>
        <begin position="1556"/>
        <end position="1596"/>
    </location>
</feature>
<evidence type="ECO:0000256" key="15">
    <source>
        <dbReference type="SAM" id="MobiDB-lite"/>
    </source>
</evidence>
<dbReference type="FunFam" id="1.20.1480.20:FF:000001">
    <property type="entry name" value="microtubule-associated serine/threonine-protein kinase 4 isoform X1"/>
    <property type="match status" value="1"/>
</dbReference>
<evidence type="ECO:0000313" key="19">
    <source>
        <dbReference type="Proteomes" id="UP000515126"/>
    </source>
</evidence>
<evidence type="ECO:0000256" key="1">
    <source>
        <dbReference type="ARBA" id="ARBA00001946"/>
    </source>
</evidence>
<keyword evidence="19" id="KW-1185">Reference proteome</keyword>
<comment type="similarity">
    <text evidence="3">Belongs to the protein kinase superfamily. AGC Ser/Thr protein kinase family.</text>
</comment>
<dbReference type="Pfam" id="PF00069">
    <property type="entry name" value="Pkinase"/>
    <property type="match status" value="1"/>
</dbReference>
<accession>A0A6P7QBY5</accession>
<feature type="compositionally biased region" description="Polar residues" evidence="15">
    <location>
        <begin position="204"/>
        <end position="214"/>
    </location>
</feature>
<feature type="region of interest" description="Disordered" evidence="15">
    <location>
        <begin position="1918"/>
        <end position="2294"/>
    </location>
</feature>
<dbReference type="FunFam" id="2.30.42.10:FF:000008">
    <property type="entry name" value="microtubule-associated serine/threonine-protein kinase 4 isoform X2"/>
    <property type="match status" value="1"/>
</dbReference>
<evidence type="ECO:0000313" key="20">
    <source>
        <dbReference type="RefSeq" id="XP_029324171.1"/>
    </source>
</evidence>
<dbReference type="RefSeq" id="XP_029324171.1">
    <property type="nucleotide sequence ID" value="XM_029468311.1"/>
</dbReference>
<feature type="domain" description="PDZ" evidence="17">
    <location>
        <begin position="1178"/>
        <end position="1266"/>
    </location>
</feature>
<feature type="region of interest" description="Disordered" evidence="15">
    <location>
        <begin position="1144"/>
        <end position="1180"/>
    </location>
</feature>
<feature type="compositionally biased region" description="Polar residues" evidence="15">
    <location>
        <begin position="2553"/>
        <end position="2569"/>
    </location>
</feature>
<dbReference type="GeneID" id="110307793"/>
<dbReference type="InterPro" id="IPR023142">
    <property type="entry name" value="MAST_pre-PK_dom_sf"/>
</dbReference>
<dbReference type="InterPro" id="IPR050236">
    <property type="entry name" value="Ser_Thr_kinase_AGC"/>
</dbReference>
<feature type="region of interest" description="Disordered" evidence="15">
    <location>
        <begin position="204"/>
        <end position="246"/>
    </location>
</feature>
<feature type="region of interest" description="Disordered" evidence="15">
    <location>
        <begin position="1326"/>
        <end position="1495"/>
    </location>
</feature>
<evidence type="ECO:0000256" key="11">
    <source>
        <dbReference type="ARBA" id="ARBA00022840"/>
    </source>
</evidence>
<evidence type="ECO:0000256" key="5">
    <source>
        <dbReference type="ARBA" id="ARBA00022490"/>
    </source>
</evidence>
<evidence type="ECO:0000256" key="10">
    <source>
        <dbReference type="ARBA" id="ARBA00022777"/>
    </source>
</evidence>
<evidence type="ECO:0000256" key="7">
    <source>
        <dbReference type="ARBA" id="ARBA00022553"/>
    </source>
</evidence>
<keyword evidence="8" id="KW-0808">Transferase</keyword>
<feature type="compositionally biased region" description="Polar residues" evidence="15">
    <location>
        <begin position="2516"/>
        <end position="2529"/>
    </location>
</feature>
<feature type="region of interest" description="Disordered" evidence="15">
    <location>
        <begin position="1806"/>
        <end position="1825"/>
    </location>
</feature>
<evidence type="ECO:0000256" key="2">
    <source>
        <dbReference type="ARBA" id="ARBA00004496"/>
    </source>
</evidence>
<feature type="region of interest" description="Disordered" evidence="15">
    <location>
        <begin position="326"/>
        <end position="349"/>
    </location>
</feature>